<reference evidence="2" key="1">
    <citation type="journal article" date="2019" name="Int. J. Syst. Evol. Microbiol.">
        <title>The Global Catalogue of Microorganisms (GCM) 10K type strain sequencing project: providing services to taxonomists for standard genome sequencing and annotation.</title>
        <authorList>
            <consortium name="The Broad Institute Genomics Platform"/>
            <consortium name="The Broad Institute Genome Sequencing Center for Infectious Disease"/>
            <person name="Wu L."/>
            <person name="Ma J."/>
        </authorList>
    </citation>
    <scope>NUCLEOTIDE SEQUENCE [LARGE SCALE GENOMIC DNA]</scope>
    <source>
        <strain evidence="2">JCM 17705</strain>
    </source>
</reference>
<gene>
    <name evidence="1" type="ORF">GCM10023149_32880</name>
</gene>
<name>A0ABP8GQW3_9SPHI</name>
<evidence type="ECO:0000313" key="2">
    <source>
        <dbReference type="Proteomes" id="UP001500582"/>
    </source>
</evidence>
<dbReference type="Proteomes" id="UP001500582">
    <property type="component" value="Unassembled WGS sequence"/>
</dbReference>
<comment type="caution">
    <text evidence="1">The sequence shown here is derived from an EMBL/GenBank/DDBJ whole genome shotgun (WGS) entry which is preliminary data.</text>
</comment>
<keyword evidence="2" id="KW-1185">Reference proteome</keyword>
<proteinExistence type="predicted"/>
<dbReference type="EMBL" id="BAABFT010000008">
    <property type="protein sequence ID" value="GAA4328698.1"/>
    <property type="molecule type" value="Genomic_DNA"/>
</dbReference>
<accession>A0ABP8GQW3</accession>
<evidence type="ECO:0000313" key="1">
    <source>
        <dbReference type="EMBL" id="GAA4328698.1"/>
    </source>
</evidence>
<sequence>MKNLTKIYNLILDYNLIFPLNLYTSMNTLKINILNPKAVKLLKDLADLELISIQETSKSGFETVLKRLRAKSKSAPSLEEITKEVETVRTKRYAG</sequence>
<protein>
    <submittedName>
        <fullName evidence="1">Uncharacterized protein</fullName>
    </submittedName>
</protein>
<organism evidence="1 2">
    <name type="scientific">Mucilaginibacter gynuensis</name>
    <dbReference type="NCBI Taxonomy" id="1302236"/>
    <lineage>
        <taxon>Bacteria</taxon>
        <taxon>Pseudomonadati</taxon>
        <taxon>Bacteroidota</taxon>
        <taxon>Sphingobacteriia</taxon>
        <taxon>Sphingobacteriales</taxon>
        <taxon>Sphingobacteriaceae</taxon>
        <taxon>Mucilaginibacter</taxon>
    </lineage>
</organism>